<dbReference type="PANTHER" id="PTHR43784">
    <property type="entry name" value="GDSL-LIKE LIPASE/ACYLHYDROLASE, PUTATIVE (AFU_ORTHOLOGUE AFUA_2G00820)-RELATED"/>
    <property type="match status" value="1"/>
</dbReference>
<dbReference type="Pfam" id="PF13472">
    <property type="entry name" value="Lipase_GDSL_2"/>
    <property type="match status" value="1"/>
</dbReference>
<name>A0A094PN47_9ZZZZ</name>
<protein>
    <recommendedName>
        <fullName evidence="1">SGNH hydrolase-type esterase domain-containing protein</fullName>
    </recommendedName>
</protein>
<dbReference type="CDD" id="cd01832">
    <property type="entry name" value="SGNH_hydrolase_like_1"/>
    <property type="match status" value="1"/>
</dbReference>
<dbReference type="EMBL" id="JNSK01000180">
    <property type="protein sequence ID" value="KGA13170.1"/>
    <property type="molecule type" value="Genomic_DNA"/>
</dbReference>
<dbReference type="InterPro" id="IPR053140">
    <property type="entry name" value="GDSL_Rv0518-like"/>
</dbReference>
<comment type="caution">
    <text evidence="2">The sequence shown here is derived from an EMBL/GenBank/DDBJ whole genome shotgun (WGS) entry which is preliminary data.</text>
</comment>
<accession>A0A094PN47</accession>
<dbReference type="InterPro" id="IPR013830">
    <property type="entry name" value="SGNH_hydro"/>
</dbReference>
<organism evidence="2">
    <name type="scientific">freshwater metagenome</name>
    <dbReference type="NCBI Taxonomy" id="449393"/>
    <lineage>
        <taxon>unclassified sequences</taxon>
        <taxon>metagenomes</taxon>
        <taxon>ecological metagenomes</taxon>
    </lineage>
</organism>
<evidence type="ECO:0000259" key="1">
    <source>
        <dbReference type="Pfam" id="PF13472"/>
    </source>
</evidence>
<proteinExistence type="predicted"/>
<dbReference type="Gene3D" id="3.40.50.1110">
    <property type="entry name" value="SGNH hydrolase"/>
    <property type="match status" value="1"/>
</dbReference>
<dbReference type="InterPro" id="IPR036514">
    <property type="entry name" value="SGNH_hydro_sf"/>
</dbReference>
<reference evidence="2" key="1">
    <citation type="submission" date="2014-05" db="EMBL/GenBank/DDBJ databases">
        <title>Key roles for freshwater Actinobacteria revealed by deep metagenomic sequencing.</title>
        <authorList>
            <person name="Ghai R."/>
            <person name="Mizuno C.M."/>
            <person name="Picazo A."/>
            <person name="Camacho A."/>
            <person name="Rodriguez-Valera F."/>
        </authorList>
    </citation>
    <scope>NUCLEOTIDE SEQUENCE</scope>
</reference>
<gene>
    <name evidence="2" type="ORF">GM50_22975</name>
</gene>
<feature type="domain" description="SGNH hydrolase-type esterase" evidence="1">
    <location>
        <begin position="9"/>
        <end position="182"/>
    </location>
</feature>
<sequence>MFAPITFAVVGDSAASGVGDSDDQGNYFGWTYHLAKAFQEPLVYINASRPGARSAEVLNVQLPKVLDHSPELAAVIVGGNDLLRSNFSPETFEKNLRQTMVDLVSNGSTIMLLELHDPTVIVPMPYLVGRICRRRVQAINEVTHRLSNEFGAVTLPTRALSGIYEREKWHVDRMHPSKSGHQFIAQQFAVLLRDRGYFIGGVQIDPINNRSRKDSILWMLRNGTPWFLKRSVDLLPGLIWLSGAEIIYILRQKYSELSRDHTGAVLGSNY</sequence>
<dbReference type="PANTHER" id="PTHR43784:SF2">
    <property type="entry name" value="GDSL-LIKE LIPASE_ACYLHYDROLASE, PUTATIVE (AFU_ORTHOLOGUE AFUA_2G00820)-RELATED"/>
    <property type="match status" value="1"/>
</dbReference>
<dbReference type="AlphaFoldDB" id="A0A094PN47"/>
<evidence type="ECO:0000313" key="2">
    <source>
        <dbReference type="EMBL" id="KGA13170.1"/>
    </source>
</evidence>
<dbReference type="SUPFAM" id="SSF52266">
    <property type="entry name" value="SGNH hydrolase"/>
    <property type="match status" value="1"/>
</dbReference>